<dbReference type="AlphaFoldDB" id="A0A2H0UXR8"/>
<evidence type="ECO:0000313" key="2">
    <source>
        <dbReference type="Proteomes" id="UP000228906"/>
    </source>
</evidence>
<dbReference type="Gene3D" id="3.10.450.620">
    <property type="entry name" value="JHP933, nucleotidyltransferase-like core domain"/>
    <property type="match status" value="1"/>
</dbReference>
<protein>
    <recommendedName>
        <fullName evidence="3">Nucleotidyl transferase AbiEii/AbiGii toxin family protein</fullName>
    </recommendedName>
</protein>
<dbReference type="InterPro" id="IPR014942">
    <property type="entry name" value="AbiEii"/>
</dbReference>
<proteinExistence type="predicted"/>
<evidence type="ECO:0008006" key="3">
    <source>
        <dbReference type="Google" id="ProtNLM"/>
    </source>
</evidence>
<gene>
    <name evidence="1" type="ORF">COU03_01405</name>
</gene>
<sequence>MNNLIFELENIVSENKKRNLPSDVIENLLKEYLHYFVLDYIYNSSDFKDMVFYGGSALRMLFDLPRLSEDIDFEADEKTDLRELAIGLENYFKKDLALYEKFSANKMRAINRIFLKFPVLYDIGLSPRKSEVLRLKVESRPLPKEFFKDAKITLTSKSKYGRSFIVKHYDLPTLFATKIPVIFGRGERGFKKGKIEEGINFKGRDFYDLIWYMEQGIIPDPIMLEKKEIKKPLKEIFDEIESFVVNNKNFAKGLASDLRPLFVSGGFVDVLSKNFLEIFQRARKDKYNL</sequence>
<comment type="caution">
    <text evidence="1">The sequence shown here is derived from an EMBL/GenBank/DDBJ whole genome shotgun (WGS) entry which is preliminary data.</text>
</comment>
<name>A0A2H0UXR8_9BACT</name>
<reference evidence="2" key="1">
    <citation type="submission" date="2017-09" db="EMBL/GenBank/DDBJ databases">
        <title>Depth-based differentiation of microbial function through sediment-hosted aquifers and enrichment of novel symbionts in the deep terrestrial subsurface.</title>
        <authorList>
            <person name="Probst A.J."/>
            <person name="Ladd B."/>
            <person name="Jarett J.K."/>
            <person name="Geller-Mcgrath D.E."/>
            <person name="Sieber C.M.K."/>
            <person name="Emerson J.B."/>
            <person name="Anantharaman K."/>
            <person name="Thomas B.C."/>
            <person name="Malmstrom R."/>
            <person name="Stieglmeier M."/>
            <person name="Klingl A."/>
            <person name="Woyke T."/>
            <person name="Ryan C.M."/>
            <person name="Banfield J.F."/>
        </authorList>
    </citation>
    <scope>NUCLEOTIDE SEQUENCE [LARGE SCALE GENOMIC DNA]</scope>
</reference>
<dbReference type="Pfam" id="PF08843">
    <property type="entry name" value="AbiEii"/>
    <property type="match status" value="1"/>
</dbReference>
<dbReference type="EMBL" id="PFAV01000023">
    <property type="protein sequence ID" value="PIR91622.1"/>
    <property type="molecule type" value="Genomic_DNA"/>
</dbReference>
<evidence type="ECO:0000313" key="1">
    <source>
        <dbReference type="EMBL" id="PIR91622.1"/>
    </source>
</evidence>
<organism evidence="1 2">
    <name type="scientific">bacterium (Candidatus Gribaldobacteria) CG10_big_fil_rev_8_21_14_0_10_41_12</name>
    <dbReference type="NCBI Taxonomy" id="2014277"/>
    <lineage>
        <taxon>Bacteria</taxon>
        <taxon>Candidatus Gribaldobacteria</taxon>
    </lineage>
</organism>
<accession>A0A2H0UXR8</accession>
<dbReference type="Proteomes" id="UP000228906">
    <property type="component" value="Unassembled WGS sequence"/>
</dbReference>